<dbReference type="GO" id="GO:0016757">
    <property type="term" value="F:glycosyltransferase activity"/>
    <property type="evidence" value="ECO:0007669"/>
    <property type="project" value="InterPro"/>
</dbReference>
<accession>A0A9X3WGG5</accession>
<dbReference type="Gene3D" id="3.40.50.2000">
    <property type="entry name" value="Glycogen Phosphorylase B"/>
    <property type="match status" value="2"/>
</dbReference>
<name>A0A9X3WGG5_9BACI</name>
<dbReference type="RefSeq" id="WP_272447044.1">
    <property type="nucleotide sequence ID" value="NZ_JAMQKC010000017.1"/>
</dbReference>
<sequence>MNVLLVTPNFHQARGNTITVKRISDGLNNLGIHTEIISMTEETEYTSIPDADIVHGFHAYTFYQFLQQLDEKPKSYVITMTGTDLNHFLFNERTREDVLQCLKDADAVHVFNNEAKQIVLKEIPEVADKLFMLPQGLSTFKPVDTLFKKEVDTFLFILPAGIRKIKNVPFAISSLAKLHKENPRIRLWLVGPILEEDEGTKVQHLVDANSDWVTYLGQVPHEQMGALYSLADCILNTSISEGQSSAILEAMQYGLPVLVSDNEGNKDIVKNLETGFIYHSEDQFLDYANQIMNNIRLRQVICANAKNYITKQHLDVDEAHVLLTIYKQILT</sequence>
<dbReference type="InterPro" id="IPR001296">
    <property type="entry name" value="Glyco_trans_1"/>
</dbReference>
<evidence type="ECO:0000259" key="1">
    <source>
        <dbReference type="Pfam" id="PF00534"/>
    </source>
</evidence>
<dbReference type="InterPro" id="IPR052622">
    <property type="entry name" value="Glycosyltransferase_G1"/>
</dbReference>
<organism evidence="2 3">
    <name type="scientific">Aquibacillus salsiterrae</name>
    <dbReference type="NCBI Taxonomy" id="2950439"/>
    <lineage>
        <taxon>Bacteria</taxon>
        <taxon>Bacillati</taxon>
        <taxon>Bacillota</taxon>
        <taxon>Bacilli</taxon>
        <taxon>Bacillales</taxon>
        <taxon>Bacillaceae</taxon>
        <taxon>Aquibacillus</taxon>
    </lineage>
</organism>
<dbReference type="CDD" id="cd03801">
    <property type="entry name" value="GT4_PimA-like"/>
    <property type="match status" value="1"/>
</dbReference>
<dbReference type="PANTHER" id="PTHR46660:SF2">
    <property type="entry name" value="GLYCOSYLTRANSFERASE 1 DOMAIN-CONTAINING PROTEIN 1"/>
    <property type="match status" value="1"/>
</dbReference>
<feature type="domain" description="Glycosyl transferase family 1" evidence="1">
    <location>
        <begin position="152"/>
        <end position="307"/>
    </location>
</feature>
<comment type="caution">
    <text evidence="2">The sequence shown here is derived from an EMBL/GenBank/DDBJ whole genome shotgun (WGS) entry which is preliminary data.</text>
</comment>
<evidence type="ECO:0000313" key="3">
    <source>
        <dbReference type="Proteomes" id="UP001145069"/>
    </source>
</evidence>
<protein>
    <submittedName>
        <fullName evidence="2">Glycosyltransferase family 4 protein</fullName>
    </submittedName>
</protein>
<evidence type="ECO:0000313" key="2">
    <source>
        <dbReference type="EMBL" id="MDC3417981.1"/>
    </source>
</evidence>
<keyword evidence="3" id="KW-1185">Reference proteome</keyword>
<proteinExistence type="predicted"/>
<dbReference type="SUPFAM" id="SSF53756">
    <property type="entry name" value="UDP-Glycosyltransferase/glycogen phosphorylase"/>
    <property type="match status" value="1"/>
</dbReference>
<reference evidence="2" key="1">
    <citation type="submission" date="2022-06" db="EMBL/GenBank/DDBJ databases">
        <title>Aquibacillus sp. a new bacterium isolated from soil saline samples.</title>
        <authorList>
            <person name="Galisteo C."/>
            <person name="De La Haba R."/>
            <person name="Sanchez-Porro C."/>
            <person name="Ventosa A."/>
        </authorList>
    </citation>
    <scope>NUCLEOTIDE SEQUENCE</scope>
    <source>
        <strain evidence="2">3ASR75-54</strain>
    </source>
</reference>
<dbReference type="PANTHER" id="PTHR46660">
    <property type="match status" value="1"/>
</dbReference>
<gene>
    <name evidence="2" type="ORF">NC799_13870</name>
</gene>
<dbReference type="AlphaFoldDB" id="A0A9X3WGG5"/>
<dbReference type="Pfam" id="PF00534">
    <property type="entry name" value="Glycos_transf_1"/>
    <property type="match status" value="1"/>
</dbReference>
<dbReference type="Proteomes" id="UP001145069">
    <property type="component" value="Unassembled WGS sequence"/>
</dbReference>
<dbReference type="EMBL" id="JAMQKC010000017">
    <property type="protein sequence ID" value="MDC3417981.1"/>
    <property type="molecule type" value="Genomic_DNA"/>
</dbReference>